<keyword evidence="3" id="KW-0804">Transcription</keyword>
<evidence type="ECO:0000313" key="7">
    <source>
        <dbReference type="Proteomes" id="UP001198571"/>
    </source>
</evidence>
<feature type="domain" description="HTH rpiR-type" evidence="4">
    <location>
        <begin position="11"/>
        <end position="87"/>
    </location>
</feature>
<name>A0ABS8CMV6_9RHOB</name>
<dbReference type="PANTHER" id="PTHR30514:SF18">
    <property type="entry name" value="RPIR-FAMILY TRANSCRIPTIONAL REGULATOR"/>
    <property type="match status" value="1"/>
</dbReference>
<evidence type="ECO:0000256" key="2">
    <source>
        <dbReference type="ARBA" id="ARBA00023125"/>
    </source>
</evidence>
<evidence type="ECO:0000259" key="5">
    <source>
        <dbReference type="PROSITE" id="PS51464"/>
    </source>
</evidence>
<reference evidence="6 7" key="1">
    <citation type="submission" date="2020-07" db="EMBL/GenBank/DDBJ databases">
        <title>Pseudogemmobacter sp. nov., isolated from poultry manure in Taiwan.</title>
        <authorList>
            <person name="Lin S.-Y."/>
            <person name="Tang Y.-S."/>
            <person name="Young C.-C."/>
        </authorList>
    </citation>
    <scope>NUCLEOTIDE SEQUENCE [LARGE SCALE GENOMIC DNA]</scope>
    <source>
        <strain evidence="6 7">CC-YST710</strain>
    </source>
</reference>
<dbReference type="InterPro" id="IPR009057">
    <property type="entry name" value="Homeodomain-like_sf"/>
</dbReference>
<dbReference type="Proteomes" id="UP001198571">
    <property type="component" value="Unassembled WGS sequence"/>
</dbReference>
<dbReference type="EMBL" id="JACDXX010000010">
    <property type="protein sequence ID" value="MCB5410732.1"/>
    <property type="molecule type" value="Genomic_DNA"/>
</dbReference>
<gene>
    <name evidence="6" type="ORF">H0485_12080</name>
</gene>
<dbReference type="Gene3D" id="1.10.10.10">
    <property type="entry name" value="Winged helix-like DNA-binding domain superfamily/Winged helix DNA-binding domain"/>
    <property type="match status" value="1"/>
</dbReference>
<dbReference type="InterPro" id="IPR035472">
    <property type="entry name" value="RpiR-like_SIS"/>
</dbReference>
<dbReference type="PROSITE" id="PS51464">
    <property type="entry name" value="SIS"/>
    <property type="match status" value="1"/>
</dbReference>
<dbReference type="Pfam" id="PF01418">
    <property type="entry name" value="HTH_6"/>
    <property type="match status" value="1"/>
</dbReference>
<dbReference type="Gene3D" id="3.40.50.10490">
    <property type="entry name" value="Glucose-6-phosphate isomerase like protein, domain 1"/>
    <property type="match status" value="1"/>
</dbReference>
<dbReference type="SUPFAM" id="SSF46689">
    <property type="entry name" value="Homeodomain-like"/>
    <property type="match status" value="1"/>
</dbReference>
<protein>
    <submittedName>
        <fullName evidence="6">MurR/RpiR family transcriptional regulator</fullName>
    </submittedName>
</protein>
<dbReference type="PANTHER" id="PTHR30514">
    <property type="entry name" value="GLUCOKINASE"/>
    <property type="match status" value="1"/>
</dbReference>
<dbReference type="InterPro" id="IPR001347">
    <property type="entry name" value="SIS_dom"/>
</dbReference>
<dbReference type="InterPro" id="IPR036388">
    <property type="entry name" value="WH-like_DNA-bd_sf"/>
</dbReference>
<keyword evidence="7" id="KW-1185">Reference proteome</keyword>
<dbReference type="InterPro" id="IPR046348">
    <property type="entry name" value="SIS_dom_sf"/>
</dbReference>
<dbReference type="Pfam" id="PF01380">
    <property type="entry name" value="SIS"/>
    <property type="match status" value="1"/>
</dbReference>
<sequence>MPDPAAPQDYDDLIRLIHERHDQMSRTFQRISVFLTRNPNEVAVRPVTAIAGRCDIHASSFVRFAQSLGYQGFKELQLVFRSRLALAAPGFEARDTALSAGLSTPGNRGELGLLADMVLRDIAALQELLNNISQQALAETTRLLQAADTIFLFGQMLSRPVAELMRCQLVMTGKRCVMLGQSGGLSAYIASSMTSRDLLMAISLRSTAAELLPILGEAEARGTPVVAIADSTLSPLAKAAKVLFAVPGHEGSLSAALAAPLCLAQALSLGLAARAGQSAAAPQIPGITTIRAAPRTGPGPGPGY</sequence>
<proteinExistence type="predicted"/>
<evidence type="ECO:0000259" key="4">
    <source>
        <dbReference type="PROSITE" id="PS51071"/>
    </source>
</evidence>
<dbReference type="SUPFAM" id="SSF53697">
    <property type="entry name" value="SIS domain"/>
    <property type="match status" value="1"/>
</dbReference>
<feature type="domain" description="SIS" evidence="5">
    <location>
        <begin position="140"/>
        <end position="282"/>
    </location>
</feature>
<comment type="caution">
    <text evidence="6">The sequence shown here is derived from an EMBL/GenBank/DDBJ whole genome shotgun (WGS) entry which is preliminary data.</text>
</comment>
<dbReference type="CDD" id="cd05013">
    <property type="entry name" value="SIS_RpiR"/>
    <property type="match status" value="1"/>
</dbReference>
<evidence type="ECO:0000313" key="6">
    <source>
        <dbReference type="EMBL" id="MCB5410732.1"/>
    </source>
</evidence>
<accession>A0ABS8CMV6</accession>
<keyword evidence="1" id="KW-0805">Transcription regulation</keyword>
<keyword evidence="2" id="KW-0238">DNA-binding</keyword>
<dbReference type="InterPro" id="IPR047640">
    <property type="entry name" value="RpiR-like"/>
</dbReference>
<dbReference type="PROSITE" id="PS51071">
    <property type="entry name" value="HTH_RPIR"/>
    <property type="match status" value="1"/>
</dbReference>
<dbReference type="RefSeq" id="WP_226935887.1">
    <property type="nucleotide sequence ID" value="NZ_JACDXX010000010.1"/>
</dbReference>
<organism evidence="6 7">
    <name type="scientific">Pseudogemmobacter faecipullorum</name>
    <dbReference type="NCBI Taxonomy" id="2755041"/>
    <lineage>
        <taxon>Bacteria</taxon>
        <taxon>Pseudomonadati</taxon>
        <taxon>Pseudomonadota</taxon>
        <taxon>Alphaproteobacteria</taxon>
        <taxon>Rhodobacterales</taxon>
        <taxon>Paracoccaceae</taxon>
        <taxon>Pseudogemmobacter</taxon>
    </lineage>
</organism>
<evidence type="ECO:0000256" key="3">
    <source>
        <dbReference type="ARBA" id="ARBA00023163"/>
    </source>
</evidence>
<evidence type="ECO:0000256" key="1">
    <source>
        <dbReference type="ARBA" id="ARBA00023015"/>
    </source>
</evidence>
<dbReference type="InterPro" id="IPR000281">
    <property type="entry name" value="HTH_RpiR"/>
</dbReference>